<dbReference type="PANTHER" id="PTHR44196">
    <property type="entry name" value="DEHYDROGENASE/REDUCTASE SDR FAMILY MEMBER 7B"/>
    <property type="match status" value="1"/>
</dbReference>
<evidence type="ECO:0000313" key="3">
    <source>
        <dbReference type="EMBL" id="PSF09990.1"/>
    </source>
</evidence>
<dbReference type="PRINTS" id="PR00081">
    <property type="entry name" value="GDHRDH"/>
</dbReference>
<evidence type="ECO:0000256" key="2">
    <source>
        <dbReference type="ARBA" id="ARBA00023002"/>
    </source>
</evidence>
<reference evidence="3 4" key="1">
    <citation type="submission" date="2018-03" db="EMBL/GenBank/DDBJ databases">
        <title>Marinobacter brunus sp. nov., a marine bacterium of Gamma-proteobacteria isolated from the surface seawater of the South China Sea.</title>
        <authorList>
            <person name="Cheng H."/>
            <person name="Wu Y.-H."/>
            <person name="Xamxidin M."/>
            <person name="Xu X.-W."/>
        </authorList>
    </citation>
    <scope>NUCLEOTIDE SEQUENCE [LARGE SCALE GENOMIC DNA]</scope>
    <source>
        <strain evidence="3 4">JCM 30472</strain>
    </source>
</reference>
<dbReference type="InterPro" id="IPR036291">
    <property type="entry name" value="NAD(P)-bd_dom_sf"/>
</dbReference>
<keyword evidence="4" id="KW-1185">Reference proteome</keyword>
<dbReference type="InterPro" id="IPR002347">
    <property type="entry name" value="SDR_fam"/>
</dbReference>
<comment type="caution">
    <text evidence="3">The sequence shown here is derived from an EMBL/GenBank/DDBJ whole genome shotgun (WGS) entry which is preliminary data.</text>
</comment>
<dbReference type="AlphaFoldDB" id="A0A2T1KJ09"/>
<dbReference type="RefSeq" id="WP_106669778.1">
    <property type="nucleotide sequence ID" value="NZ_BMFE01000001.1"/>
</dbReference>
<dbReference type="OrthoDB" id="7301144at2"/>
<dbReference type="GO" id="GO:0016020">
    <property type="term" value="C:membrane"/>
    <property type="evidence" value="ECO:0007669"/>
    <property type="project" value="TreeGrafter"/>
</dbReference>
<dbReference type="Pfam" id="PF00106">
    <property type="entry name" value="adh_short"/>
    <property type="match status" value="1"/>
</dbReference>
<gene>
    <name evidence="3" type="ORF">C7H08_00305</name>
</gene>
<dbReference type="EMBL" id="PXNN01000003">
    <property type="protein sequence ID" value="PSF09990.1"/>
    <property type="molecule type" value="Genomic_DNA"/>
</dbReference>
<comment type="similarity">
    <text evidence="1">Belongs to the short-chain dehydrogenases/reductases (SDR) family.</text>
</comment>
<name>A0A2T1KJ09_9GAMM</name>
<evidence type="ECO:0000256" key="1">
    <source>
        <dbReference type="ARBA" id="ARBA00006484"/>
    </source>
</evidence>
<sequence>MWALITGAGSGIGRALALELAGRGYDLILAGRTASRLEQVAEIIRRDLPARQVMTLPAELADPASTRELALQVCESVDHLAAFVHCAGVGEPAADFASLQLHDFQEALAVNVSAPLLLTQSLLPVLRQGGTAARIAMIGAGMDKHAQPGTGSYGISKMALRRLVQQLTVEFGLMEGGPVVSLFQPGLVDTPGIRNHVKKALKLELPHGQWLNDRLGSGQCLTAEQAASALAFTLAEVPDSEFDGAEFSATDLVDSLSFGGS</sequence>
<dbReference type="CDD" id="cd05233">
    <property type="entry name" value="SDR_c"/>
    <property type="match status" value="1"/>
</dbReference>
<protein>
    <submittedName>
        <fullName evidence="3">NAD(P)-dependent oxidoreductase</fullName>
    </submittedName>
</protein>
<keyword evidence="2" id="KW-0560">Oxidoreductase</keyword>
<dbReference type="Gene3D" id="3.40.50.720">
    <property type="entry name" value="NAD(P)-binding Rossmann-like Domain"/>
    <property type="match status" value="1"/>
</dbReference>
<organism evidence="3 4">
    <name type="scientific">Marinobacter halophilus</name>
    <dbReference type="NCBI Taxonomy" id="1323740"/>
    <lineage>
        <taxon>Bacteria</taxon>
        <taxon>Pseudomonadati</taxon>
        <taxon>Pseudomonadota</taxon>
        <taxon>Gammaproteobacteria</taxon>
        <taxon>Pseudomonadales</taxon>
        <taxon>Marinobacteraceae</taxon>
        <taxon>Marinobacter</taxon>
    </lineage>
</organism>
<accession>A0A2T1KJ09</accession>
<evidence type="ECO:0000313" key="4">
    <source>
        <dbReference type="Proteomes" id="UP000238385"/>
    </source>
</evidence>
<dbReference type="GO" id="GO:0016491">
    <property type="term" value="F:oxidoreductase activity"/>
    <property type="evidence" value="ECO:0007669"/>
    <property type="project" value="UniProtKB-KW"/>
</dbReference>
<dbReference type="PANTHER" id="PTHR44196:SF1">
    <property type="entry name" value="DEHYDROGENASE_REDUCTASE SDR FAMILY MEMBER 7B"/>
    <property type="match status" value="1"/>
</dbReference>
<proteinExistence type="inferred from homology"/>
<dbReference type="SUPFAM" id="SSF51735">
    <property type="entry name" value="NAD(P)-binding Rossmann-fold domains"/>
    <property type="match status" value="1"/>
</dbReference>
<dbReference type="Proteomes" id="UP000238385">
    <property type="component" value="Unassembled WGS sequence"/>
</dbReference>